<name>A0A942UIN9_9BACI</name>
<dbReference type="AlphaFoldDB" id="A0A942UIN9"/>
<dbReference type="RefSeq" id="WP_213096390.1">
    <property type="nucleotide sequence ID" value="NZ_JAGYPH010000001.1"/>
</dbReference>
<dbReference type="EMBL" id="JAGYPN010000001">
    <property type="protein sequence ID" value="MBS4221360.1"/>
    <property type="molecule type" value="Genomic_DNA"/>
</dbReference>
<evidence type="ECO:0000313" key="1">
    <source>
        <dbReference type="EMBL" id="MBS4221360.1"/>
    </source>
</evidence>
<reference evidence="1 2" key="1">
    <citation type="submission" date="2021-05" db="EMBL/GenBank/DDBJ databases">
        <title>Novel Bacillus species.</title>
        <authorList>
            <person name="Liu G."/>
        </authorList>
    </citation>
    <scope>NUCLEOTIDE SEQUENCE [LARGE SCALE GENOMIC DNA]</scope>
    <source>
        <strain evidence="1 2">FJAT-49682</strain>
    </source>
</reference>
<comment type="caution">
    <text evidence="1">The sequence shown here is derived from an EMBL/GenBank/DDBJ whole genome shotgun (WGS) entry which is preliminary data.</text>
</comment>
<evidence type="ECO:0000313" key="2">
    <source>
        <dbReference type="Proteomes" id="UP000676456"/>
    </source>
</evidence>
<accession>A0A942UIN9</accession>
<dbReference type="Proteomes" id="UP000676456">
    <property type="component" value="Unassembled WGS sequence"/>
</dbReference>
<protein>
    <submittedName>
        <fullName evidence="1">Uncharacterized protein</fullName>
    </submittedName>
</protein>
<gene>
    <name evidence="1" type="ORF">KHA91_01140</name>
</gene>
<sequence length="85" mass="10162">MGYIAPVPQYQYQQYQERVKTKPKVQDPFPITENWKADLNPKFRNALEENIKAAFYKENPNKRKEVIPIYENFEAGKGRHLNEYV</sequence>
<organism evidence="1 2">
    <name type="scientific">Lederbergia citrea</name>
    <dbReference type="NCBI Taxonomy" id="2833581"/>
    <lineage>
        <taxon>Bacteria</taxon>
        <taxon>Bacillati</taxon>
        <taxon>Bacillota</taxon>
        <taxon>Bacilli</taxon>
        <taxon>Bacillales</taxon>
        <taxon>Bacillaceae</taxon>
        <taxon>Lederbergia</taxon>
    </lineage>
</organism>
<keyword evidence="2" id="KW-1185">Reference proteome</keyword>
<proteinExistence type="predicted"/>